<dbReference type="AlphaFoldDB" id="A0A9N7MUH8"/>
<organism evidence="1 2">
    <name type="scientific">Striga hermonthica</name>
    <name type="common">Purple witchweed</name>
    <name type="synonym">Buchnera hermonthica</name>
    <dbReference type="NCBI Taxonomy" id="68872"/>
    <lineage>
        <taxon>Eukaryota</taxon>
        <taxon>Viridiplantae</taxon>
        <taxon>Streptophyta</taxon>
        <taxon>Embryophyta</taxon>
        <taxon>Tracheophyta</taxon>
        <taxon>Spermatophyta</taxon>
        <taxon>Magnoliopsida</taxon>
        <taxon>eudicotyledons</taxon>
        <taxon>Gunneridae</taxon>
        <taxon>Pentapetalae</taxon>
        <taxon>asterids</taxon>
        <taxon>lamiids</taxon>
        <taxon>Lamiales</taxon>
        <taxon>Orobanchaceae</taxon>
        <taxon>Buchnereae</taxon>
        <taxon>Striga</taxon>
    </lineage>
</organism>
<reference evidence="1" key="1">
    <citation type="submission" date="2019-12" db="EMBL/GenBank/DDBJ databases">
        <authorList>
            <person name="Scholes J."/>
        </authorList>
    </citation>
    <scope>NUCLEOTIDE SEQUENCE</scope>
</reference>
<keyword evidence="2" id="KW-1185">Reference proteome</keyword>
<evidence type="ECO:0000313" key="1">
    <source>
        <dbReference type="EMBL" id="CAA0819270.1"/>
    </source>
</evidence>
<name>A0A9N7MUH8_STRHE</name>
<accession>A0A9N7MUH8</accession>
<sequence>VGALCQIYSHTATHHRSFFELLSFFLHRTHSRHVGFLIPCLILRSTWTERNNTKHRDIIFSCAHMIFQVDRHLSLSLHRPGQTHDERLDRLYTASLLEAITSFT</sequence>
<feature type="non-terminal residue" evidence="1">
    <location>
        <position position="1"/>
    </location>
</feature>
<dbReference type="EMBL" id="CACSLK010018827">
    <property type="protein sequence ID" value="CAA0819270.1"/>
    <property type="molecule type" value="Genomic_DNA"/>
</dbReference>
<proteinExistence type="predicted"/>
<feature type="non-terminal residue" evidence="1">
    <location>
        <position position="104"/>
    </location>
</feature>
<dbReference type="Proteomes" id="UP001153555">
    <property type="component" value="Unassembled WGS sequence"/>
</dbReference>
<comment type="caution">
    <text evidence="1">The sequence shown here is derived from an EMBL/GenBank/DDBJ whole genome shotgun (WGS) entry which is preliminary data.</text>
</comment>
<gene>
    <name evidence="1" type="ORF">SHERM_17795</name>
</gene>
<evidence type="ECO:0000313" key="2">
    <source>
        <dbReference type="Proteomes" id="UP001153555"/>
    </source>
</evidence>
<dbReference type="OrthoDB" id="914170at2759"/>
<protein>
    <submittedName>
        <fullName evidence="1">Uncharacterized protein</fullName>
    </submittedName>
</protein>